<feature type="domain" description="Lon N-terminal" evidence="1">
    <location>
        <begin position="1"/>
        <end position="191"/>
    </location>
</feature>
<dbReference type="InterPro" id="IPR015947">
    <property type="entry name" value="PUA-like_sf"/>
</dbReference>
<dbReference type="Pfam" id="PF02190">
    <property type="entry name" value="LON_substr_bdg"/>
    <property type="match status" value="1"/>
</dbReference>
<dbReference type="PROSITE" id="PS51787">
    <property type="entry name" value="LON_N"/>
    <property type="match status" value="1"/>
</dbReference>
<sequence length="191" mass="21698">MVQLALFPLNTVLFPGGELRLRIFEPRYLSMVRDCTRDNLPFGVCRILHGQEIGEAAVPAAYGTAARIVDFHVDDRGLLGIVTHGERRFHVEEPRLRDTGLLVARVNWIEPRCEPLQPEHALLASLLERMLERAGGLHAKAGPSLYDDAEWVGFRLCELLPLDDDERQHMLQVDNPHQRLQRLLELLPSMA</sequence>
<dbReference type="InterPro" id="IPR003111">
    <property type="entry name" value="Lon_prtase_N"/>
</dbReference>
<gene>
    <name evidence="2" type="ORF">M0G41_13220</name>
</gene>
<comment type="caution">
    <text evidence="2">The sequence shown here is derived from an EMBL/GenBank/DDBJ whole genome shotgun (WGS) entry which is preliminary data.</text>
</comment>
<dbReference type="SUPFAM" id="SSF88697">
    <property type="entry name" value="PUA domain-like"/>
    <property type="match status" value="1"/>
</dbReference>
<dbReference type="Gene3D" id="2.30.130.40">
    <property type="entry name" value="LON domain-like"/>
    <property type="match status" value="1"/>
</dbReference>
<dbReference type="SMART" id="SM00464">
    <property type="entry name" value="LON"/>
    <property type="match status" value="1"/>
</dbReference>
<evidence type="ECO:0000313" key="3">
    <source>
        <dbReference type="Proteomes" id="UP001431449"/>
    </source>
</evidence>
<dbReference type="Proteomes" id="UP001431449">
    <property type="component" value="Unassembled WGS sequence"/>
</dbReference>
<protein>
    <submittedName>
        <fullName evidence="2">LON peptidase substrate-binding domain-containing protein</fullName>
    </submittedName>
</protein>
<accession>A0ABT0GKQ8</accession>
<evidence type="ECO:0000313" key="2">
    <source>
        <dbReference type="EMBL" id="MCK7594627.1"/>
    </source>
</evidence>
<dbReference type="PANTHER" id="PTHR46732">
    <property type="entry name" value="ATP-DEPENDENT PROTEASE LA (LON) DOMAIN PROTEIN"/>
    <property type="match status" value="1"/>
</dbReference>
<organism evidence="2 3">
    <name type="scientific">Pseudomarimonas salicorniae</name>
    <dbReference type="NCBI Taxonomy" id="2933270"/>
    <lineage>
        <taxon>Bacteria</taxon>
        <taxon>Pseudomonadati</taxon>
        <taxon>Pseudomonadota</taxon>
        <taxon>Gammaproteobacteria</taxon>
        <taxon>Lysobacterales</taxon>
        <taxon>Lysobacteraceae</taxon>
        <taxon>Pseudomarimonas</taxon>
    </lineage>
</organism>
<dbReference type="InterPro" id="IPR046336">
    <property type="entry name" value="Lon_prtase_N_sf"/>
</dbReference>
<evidence type="ECO:0000259" key="1">
    <source>
        <dbReference type="PROSITE" id="PS51787"/>
    </source>
</evidence>
<keyword evidence="3" id="KW-1185">Reference proteome</keyword>
<name>A0ABT0GKQ8_9GAMM</name>
<dbReference type="EMBL" id="JALNMH010000010">
    <property type="protein sequence ID" value="MCK7594627.1"/>
    <property type="molecule type" value="Genomic_DNA"/>
</dbReference>
<dbReference type="Gene3D" id="1.10.4060.10">
    <property type="entry name" value="BPP1347 like domain"/>
    <property type="match status" value="1"/>
</dbReference>
<dbReference type="RefSeq" id="WP_248210168.1">
    <property type="nucleotide sequence ID" value="NZ_JALNMH010000010.1"/>
</dbReference>
<reference evidence="2" key="1">
    <citation type="submission" date="2022-04" db="EMBL/GenBank/DDBJ databases">
        <title>Lysobacter sp. CAU 1642 isolated from sea sand.</title>
        <authorList>
            <person name="Kim W."/>
        </authorList>
    </citation>
    <scope>NUCLEOTIDE SEQUENCE</scope>
    <source>
        <strain evidence="2">CAU 1642</strain>
    </source>
</reference>
<dbReference type="PANTHER" id="PTHR46732:SF8">
    <property type="entry name" value="ATP-DEPENDENT PROTEASE LA (LON) DOMAIN PROTEIN"/>
    <property type="match status" value="1"/>
</dbReference>
<proteinExistence type="predicted"/>